<dbReference type="GO" id="GO:0000166">
    <property type="term" value="F:nucleotide binding"/>
    <property type="evidence" value="ECO:0007669"/>
    <property type="project" value="UniProtKB-KW"/>
</dbReference>
<dbReference type="Pfam" id="PF02597">
    <property type="entry name" value="ThiS"/>
    <property type="match status" value="1"/>
</dbReference>
<name>A0A517QRR4_9PLAN</name>
<dbReference type="CDD" id="cd00754">
    <property type="entry name" value="Ubl_MoaD"/>
    <property type="match status" value="1"/>
</dbReference>
<proteinExistence type="inferred from homology"/>
<dbReference type="RefSeq" id="WP_145202082.1">
    <property type="nucleotide sequence ID" value="NZ_CP036267.1"/>
</dbReference>
<comment type="pathway">
    <text evidence="1">Cofactor biosynthesis; molybdopterin biosynthesis.</text>
</comment>
<dbReference type="Gene3D" id="3.10.20.30">
    <property type="match status" value="1"/>
</dbReference>
<dbReference type="Proteomes" id="UP000315724">
    <property type="component" value="Chromosome"/>
</dbReference>
<evidence type="ECO:0000256" key="1">
    <source>
        <dbReference type="ARBA" id="ARBA00005046"/>
    </source>
</evidence>
<gene>
    <name evidence="6" type="ORF">Mal48_35820</name>
</gene>
<evidence type="ECO:0000313" key="6">
    <source>
        <dbReference type="EMBL" id="QDT34322.1"/>
    </source>
</evidence>
<keyword evidence="2" id="KW-0547">Nucleotide-binding</keyword>
<organism evidence="6 7">
    <name type="scientific">Thalassoglobus polymorphus</name>
    <dbReference type="NCBI Taxonomy" id="2527994"/>
    <lineage>
        <taxon>Bacteria</taxon>
        <taxon>Pseudomonadati</taxon>
        <taxon>Planctomycetota</taxon>
        <taxon>Planctomycetia</taxon>
        <taxon>Planctomycetales</taxon>
        <taxon>Planctomycetaceae</taxon>
        <taxon>Thalassoglobus</taxon>
    </lineage>
</organism>
<keyword evidence="3" id="KW-0501">Molybdenum cofactor biosynthesis</keyword>
<evidence type="ECO:0000256" key="4">
    <source>
        <dbReference type="ARBA" id="ARBA00024200"/>
    </source>
</evidence>
<evidence type="ECO:0000256" key="3">
    <source>
        <dbReference type="ARBA" id="ARBA00023150"/>
    </source>
</evidence>
<comment type="similarity">
    <text evidence="4">Belongs to the MoaD family.</text>
</comment>
<dbReference type="GO" id="GO:1990133">
    <property type="term" value="C:molybdopterin adenylyltransferase complex"/>
    <property type="evidence" value="ECO:0007669"/>
    <property type="project" value="TreeGrafter"/>
</dbReference>
<evidence type="ECO:0000313" key="7">
    <source>
        <dbReference type="Proteomes" id="UP000315724"/>
    </source>
</evidence>
<dbReference type="OrthoDB" id="7066694at2"/>
<evidence type="ECO:0000256" key="2">
    <source>
        <dbReference type="ARBA" id="ARBA00022741"/>
    </source>
</evidence>
<dbReference type="GO" id="GO:0006777">
    <property type="term" value="P:Mo-molybdopterin cofactor biosynthetic process"/>
    <property type="evidence" value="ECO:0007669"/>
    <property type="project" value="UniProtKB-KW"/>
</dbReference>
<dbReference type="UniPathway" id="UPA00344"/>
<dbReference type="InterPro" id="IPR003749">
    <property type="entry name" value="ThiS/MoaD-like"/>
</dbReference>
<keyword evidence="7" id="KW-1185">Reference proteome</keyword>
<sequence length="81" mass="8766">MQITVKLFARASQLTGRSEVVVELPEKTNVGEFRAALATQYPELQPIIDSLFVAINAEYANDDQLIPESAEVACFPPVSGG</sequence>
<dbReference type="InterPro" id="IPR012675">
    <property type="entry name" value="Beta-grasp_dom_sf"/>
</dbReference>
<dbReference type="KEGG" id="tpol:Mal48_35820"/>
<dbReference type="FunFam" id="3.10.20.30:FF:000010">
    <property type="entry name" value="Molybdopterin synthase sulfur carrier subunit"/>
    <property type="match status" value="1"/>
</dbReference>
<dbReference type="InterPro" id="IPR016155">
    <property type="entry name" value="Mopterin_synth/thiamin_S_b"/>
</dbReference>
<reference evidence="6 7" key="1">
    <citation type="submission" date="2019-02" db="EMBL/GenBank/DDBJ databases">
        <title>Deep-cultivation of Planctomycetes and their phenomic and genomic characterization uncovers novel biology.</title>
        <authorList>
            <person name="Wiegand S."/>
            <person name="Jogler M."/>
            <person name="Boedeker C."/>
            <person name="Pinto D."/>
            <person name="Vollmers J."/>
            <person name="Rivas-Marin E."/>
            <person name="Kohn T."/>
            <person name="Peeters S.H."/>
            <person name="Heuer A."/>
            <person name="Rast P."/>
            <person name="Oberbeckmann S."/>
            <person name="Bunk B."/>
            <person name="Jeske O."/>
            <person name="Meyerdierks A."/>
            <person name="Storesund J.E."/>
            <person name="Kallscheuer N."/>
            <person name="Luecker S."/>
            <person name="Lage O.M."/>
            <person name="Pohl T."/>
            <person name="Merkel B.J."/>
            <person name="Hornburger P."/>
            <person name="Mueller R.-W."/>
            <person name="Bruemmer F."/>
            <person name="Labrenz M."/>
            <person name="Spormann A.M."/>
            <person name="Op den Camp H."/>
            <person name="Overmann J."/>
            <person name="Amann R."/>
            <person name="Jetten M.S.M."/>
            <person name="Mascher T."/>
            <person name="Medema M.H."/>
            <person name="Devos D.P."/>
            <person name="Kaster A.-K."/>
            <person name="Ovreas L."/>
            <person name="Rohde M."/>
            <person name="Galperin M.Y."/>
            <person name="Jogler C."/>
        </authorList>
    </citation>
    <scope>NUCLEOTIDE SEQUENCE [LARGE SCALE GENOMIC DNA]</scope>
    <source>
        <strain evidence="6 7">Mal48</strain>
    </source>
</reference>
<dbReference type="InterPro" id="IPR044672">
    <property type="entry name" value="MOCS2A"/>
</dbReference>
<dbReference type="AlphaFoldDB" id="A0A517QRR4"/>
<dbReference type="PANTHER" id="PTHR33359:SF1">
    <property type="entry name" value="MOLYBDOPTERIN SYNTHASE SULFUR CARRIER SUBUNIT"/>
    <property type="match status" value="1"/>
</dbReference>
<dbReference type="EMBL" id="CP036267">
    <property type="protein sequence ID" value="QDT34322.1"/>
    <property type="molecule type" value="Genomic_DNA"/>
</dbReference>
<evidence type="ECO:0000256" key="5">
    <source>
        <dbReference type="ARBA" id="ARBA00024247"/>
    </source>
</evidence>
<dbReference type="PANTHER" id="PTHR33359">
    <property type="entry name" value="MOLYBDOPTERIN SYNTHASE SULFUR CARRIER SUBUNIT"/>
    <property type="match status" value="1"/>
</dbReference>
<protein>
    <recommendedName>
        <fullName evidence="5">Molybdopterin synthase sulfur carrier subunit</fullName>
    </recommendedName>
</protein>
<dbReference type="NCBIfam" id="TIGR01682">
    <property type="entry name" value="moaD"/>
    <property type="match status" value="1"/>
</dbReference>
<dbReference type="SUPFAM" id="SSF54285">
    <property type="entry name" value="MoaD/ThiS"/>
    <property type="match status" value="1"/>
</dbReference>
<accession>A0A517QRR4</accession>